<feature type="compositionally biased region" description="Acidic residues" evidence="2">
    <location>
        <begin position="14"/>
        <end position="30"/>
    </location>
</feature>
<feature type="coiled-coil region" evidence="1">
    <location>
        <begin position="76"/>
        <end position="103"/>
    </location>
</feature>
<gene>
    <name evidence="3" type="ORF">UFOVP416_16</name>
</gene>
<evidence type="ECO:0000256" key="1">
    <source>
        <dbReference type="SAM" id="Coils"/>
    </source>
</evidence>
<dbReference type="EMBL" id="LR796392">
    <property type="protein sequence ID" value="CAB4141532.1"/>
    <property type="molecule type" value="Genomic_DNA"/>
</dbReference>
<name>A0A6J5M5T7_9CAUD</name>
<organism evidence="3">
    <name type="scientific">uncultured Caudovirales phage</name>
    <dbReference type="NCBI Taxonomy" id="2100421"/>
    <lineage>
        <taxon>Viruses</taxon>
        <taxon>Duplodnaviria</taxon>
        <taxon>Heunggongvirae</taxon>
        <taxon>Uroviricota</taxon>
        <taxon>Caudoviricetes</taxon>
        <taxon>Peduoviridae</taxon>
        <taxon>Maltschvirus</taxon>
        <taxon>Maltschvirus maltsch</taxon>
    </lineage>
</organism>
<sequence length="298" mass="33613">MNKRAVIVDESQVDETVAIEDEPQEVEIETGENNAASDQLNDGETQTQEEESDEVVVSIGEEAPPAEEEVRAPEWVRELRKANREKERRIRELEAKLTATTTEKKPVVTLGPKPKLEDHDYDADRYEQAMDAWHDRKRQHDLETDKVRQAEQAQQQAWQSKLESYGKAKAELKVRDYEDAEETVQQVLNVTQQGIVLQGSDNPALVIYALGKNPKKAAELATLTDPVKFAFAVAKLEKELKVTNRRAAPAPERIVQGTGRVSGAVDSTLERLRDEAARTGNMTKVLQYKRQKQTASRN</sequence>
<keyword evidence="1" id="KW-0175">Coiled coil</keyword>
<evidence type="ECO:0008006" key="4">
    <source>
        <dbReference type="Google" id="ProtNLM"/>
    </source>
</evidence>
<reference evidence="3" key="1">
    <citation type="submission" date="2020-04" db="EMBL/GenBank/DDBJ databases">
        <authorList>
            <person name="Chiriac C."/>
            <person name="Salcher M."/>
            <person name="Ghai R."/>
            <person name="Kavagutti S V."/>
        </authorList>
    </citation>
    <scope>NUCLEOTIDE SEQUENCE</scope>
</reference>
<feature type="compositionally biased region" description="Polar residues" evidence="2">
    <location>
        <begin position="31"/>
        <end position="46"/>
    </location>
</feature>
<feature type="region of interest" description="Disordered" evidence="2">
    <location>
        <begin position="14"/>
        <end position="71"/>
    </location>
</feature>
<evidence type="ECO:0000313" key="3">
    <source>
        <dbReference type="EMBL" id="CAB4141532.1"/>
    </source>
</evidence>
<protein>
    <recommendedName>
        <fullName evidence="4">Scaffolding protein</fullName>
    </recommendedName>
</protein>
<evidence type="ECO:0000256" key="2">
    <source>
        <dbReference type="SAM" id="MobiDB-lite"/>
    </source>
</evidence>
<accession>A0A6J5M5T7</accession>
<proteinExistence type="predicted"/>